<reference evidence="2 3" key="1">
    <citation type="submission" date="2015-04" db="EMBL/GenBank/DDBJ databases">
        <title>Lasius niger genome sequencing.</title>
        <authorList>
            <person name="Konorov E.A."/>
            <person name="Nikitin M.A."/>
            <person name="Kirill M.V."/>
            <person name="Chang P."/>
        </authorList>
    </citation>
    <scope>NUCLEOTIDE SEQUENCE [LARGE SCALE GENOMIC DNA]</scope>
    <source>
        <tissue evidence="2">Whole</tissue>
    </source>
</reference>
<keyword evidence="1" id="KW-0812">Transmembrane</keyword>
<feature type="transmembrane region" description="Helical" evidence="1">
    <location>
        <begin position="239"/>
        <end position="261"/>
    </location>
</feature>
<evidence type="ECO:0000256" key="1">
    <source>
        <dbReference type="SAM" id="Phobius"/>
    </source>
</evidence>
<accession>A0A0J7K3Y1</accession>
<dbReference type="Proteomes" id="UP000036403">
    <property type="component" value="Unassembled WGS sequence"/>
</dbReference>
<name>A0A0J7K3Y1_LASNI</name>
<dbReference type="PaxDb" id="67767-A0A0J7K3Y1"/>
<evidence type="ECO:0000313" key="2">
    <source>
        <dbReference type="EMBL" id="KMQ85047.1"/>
    </source>
</evidence>
<organism evidence="2 3">
    <name type="scientific">Lasius niger</name>
    <name type="common">Black garden ant</name>
    <dbReference type="NCBI Taxonomy" id="67767"/>
    <lineage>
        <taxon>Eukaryota</taxon>
        <taxon>Metazoa</taxon>
        <taxon>Ecdysozoa</taxon>
        <taxon>Arthropoda</taxon>
        <taxon>Hexapoda</taxon>
        <taxon>Insecta</taxon>
        <taxon>Pterygota</taxon>
        <taxon>Neoptera</taxon>
        <taxon>Endopterygota</taxon>
        <taxon>Hymenoptera</taxon>
        <taxon>Apocrita</taxon>
        <taxon>Aculeata</taxon>
        <taxon>Formicoidea</taxon>
        <taxon>Formicidae</taxon>
        <taxon>Formicinae</taxon>
        <taxon>Lasius</taxon>
        <taxon>Lasius</taxon>
    </lineage>
</organism>
<feature type="transmembrane region" description="Helical" evidence="1">
    <location>
        <begin position="96"/>
        <end position="117"/>
    </location>
</feature>
<feature type="transmembrane region" description="Helical" evidence="1">
    <location>
        <begin position="57"/>
        <end position="76"/>
    </location>
</feature>
<evidence type="ECO:0000313" key="3">
    <source>
        <dbReference type="Proteomes" id="UP000036403"/>
    </source>
</evidence>
<comment type="caution">
    <text evidence="2">The sequence shown here is derived from an EMBL/GenBank/DDBJ whole genome shotgun (WGS) entry which is preliminary data.</text>
</comment>
<dbReference type="EMBL" id="LBMM01014789">
    <property type="protein sequence ID" value="KMQ85047.1"/>
    <property type="molecule type" value="Genomic_DNA"/>
</dbReference>
<keyword evidence="1" id="KW-1133">Transmembrane helix</keyword>
<feature type="transmembrane region" description="Helical" evidence="1">
    <location>
        <begin position="20"/>
        <end position="37"/>
    </location>
</feature>
<protein>
    <submittedName>
        <fullName evidence="2">Uncharacterized protein</fullName>
    </submittedName>
</protein>
<proteinExistence type="predicted"/>
<feature type="transmembrane region" description="Helical" evidence="1">
    <location>
        <begin position="203"/>
        <end position="227"/>
    </location>
</feature>
<keyword evidence="1" id="KW-0472">Membrane</keyword>
<gene>
    <name evidence="2" type="ORF">RF55_16665</name>
</gene>
<dbReference type="AlphaFoldDB" id="A0A0J7K3Y1"/>
<sequence length="346" mass="39113">MTNEMAEFQAKSPSFLKSWLWVNILYLFPASLTAPLWDILFPDLDESLSGFFHDWAVPFIAGNLLALLFLTVKRMWRKIRHKAPEDFVPLTPAKAVVSYILPLALAMTVDIAIEAWWTVPPADRGDYAMGSYETFLFTYGMEFLVFWGLAILLTILTDSTARLLGVAHRAIHEVKEKKQLEQVENPQPKALPVRFVNFVGRALLFWVRSNICYIIPGALIWPLWGFFMGNGEFVACLSLWGLGALFGNAAALLMIVVWLILSMTFKGIMRGFGYQVISKPETSSLQIEGTGVFSLESTIGEWDWGTPLGRTFFICIVFWGVSQVVSYFAERYWTKCCASLRGSKNN</sequence>
<feature type="transmembrane region" description="Helical" evidence="1">
    <location>
        <begin position="137"/>
        <end position="156"/>
    </location>
</feature>
<keyword evidence="3" id="KW-1185">Reference proteome</keyword>